<dbReference type="InterPro" id="IPR050390">
    <property type="entry name" value="C5-Methyltransferase"/>
</dbReference>
<dbReference type="GO" id="GO:0003677">
    <property type="term" value="F:DNA binding"/>
    <property type="evidence" value="ECO:0007669"/>
    <property type="project" value="TreeGrafter"/>
</dbReference>
<accession>A0A1D9G101</accession>
<dbReference type="NCBIfam" id="TIGR00675">
    <property type="entry name" value="dcm"/>
    <property type="match status" value="1"/>
</dbReference>
<evidence type="ECO:0000256" key="3">
    <source>
        <dbReference type="ARBA" id="ARBA00022679"/>
    </source>
</evidence>
<gene>
    <name evidence="8" type="ORF">BJP36_16365</name>
</gene>
<keyword evidence="5" id="KW-0680">Restriction system</keyword>
<dbReference type="SUPFAM" id="SSF53335">
    <property type="entry name" value="S-adenosyl-L-methionine-dependent methyltransferases"/>
    <property type="match status" value="1"/>
</dbReference>
<keyword evidence="2 6" id="KW-0489">Methyltransferase</keyword>
<evidence type="ECO:0000256" key="6">
    <source>
        <dbReference type="PROSITE-ProRule" id="PRU01016"/>
    </source>
</evidence>
<comment type="similarity">
    <text evidence="6 7">Belongs to the class I-like SAM-binding methyltransferase superfamily. C5-methyltransferase family.</text>
</comment>
<dbReference type="PROSITE" id="PS51679">
    <property type="entry name" value="SAM_MT_C5"/>
    <property type="match status" value="1"/>
</dbReference>
<keyword evidence="3 6" id="KW-0808">Transferase</keyword>
<organism evidence="8 9">
    <name type="scientific">Moorena producens (strain JHB)</name>
    <dbReference type="NCBI Taxonomy" id="1454205"/>
    <lineage>
        <taxon>Bacteria</taxon>
        <taxon>Bacillati</taxon>
        <taxon>Cyanobacteriota</taxon>
        <taxon>Cyanophyceae</taxon>
        <taxon>Coleofasciculales</taxon>
        <taxon>Coleofasciculaceae</taxon>
        <taxon>Moorena</taxon>
    </lineage>
</organism>
<dbReference type="PROSITE" id="PS00095">
    <property type="entry name" value="C5_MTASE_2"/>
    <property type="match status" value="1"/>
</dbReference>
<evidence type="ECO:0000256" key="2">
    <source>
        <dbReference type="ARBA" id="ARBA00022603"/>
    </source>
</evidence>
<dbReference type="InterPro" id="IPR001525">
    <property type="entry name" value="C5_MeTfrase"/>
</dbReference>
<dbReference type="REBASE" id="162644">
    <property type="entry name" value="M.MprJHBORF16365P"/>
</dbReference>
<dbReference type="GO" id="GO:0009307">
    <property type="term" value="P:DNA restriction-modification system"/>
    <property type="evidence" value="ECO:0007669"/>
    <property type="project" value="UniProtKB-KW"/>
</dbReference>
<dbReference type="GO" id="GO:0044027">
    <property type="term" value="P:negative regulation of gene expression via chromosomal CpG island methylation"/>
    <property type="evidence" value="ECO:0007669"/>
    <property type="project" value="TreeGrafter"/>
</dbReference>
<name>A0A1D9G101_MOOP1</name>
<sequence length="360" mass="40097">MNDSKNAIDIFSGAGGLSLGFHMAGWQITTAIEIDKSAVSTYRENFPSTNVIRSDVRAIDFTQFQRIDLIVGSPPCQPVSVRNKHQNKQLSGAKANDLVPEFIRAVREIRPKAFLMETMPGLQSSKNFNYYQWIEQQFQALDYSVYVEVLEAASYGIPQYRERLFFVGLATKTDFTFPLKTHGLGTSNPYISSGSALTDVPDYEPNSTKVSYANKPVIRPTPWTATLVKGGGKPINLNAPSPTITATTVGYRTHIIDPEGVLLVYHRDLMNGGKPRSGTIEGVRRLTVRESARLQSFPDHFVFKGSKTSRYRQVGNAVPPRLAKAVGEAIHKAIFPSELSTTKDFQSYFDQLCDKLHLRL</sequence>
<dbReference type="GO" id="GO:0003886">
    <property type="term" value="F:DNA (cytosine-5-)-methyltransferase activity"/>
    <property type="evidence" value="ECO:0007669"/>
    <property type="project" value="UniProtKB-EC"/>
</dbReference>
<proteinExistence type="inferred from homology"/>
<dbReference type="GO" id="GO:0032259">
    <property type="term" value="P:methylation"/>
    <property type="evidence" value="ECO:0007669"/>
    <property type="project" value="UniProtKB-KW"/>
</dbReference>
<evidence type="ECO:0000313" key="8">
    <source>
        <dbReference type="EMBL" id="AOY81241.1"/>
    </source>
</evidence>
<dbReference type="PANTHER" id="PTHR10629:SF52">
    <property type="entry name" value="DNA (CYTOSINE-5)-METHYLTRANSFERASE 1"/>
    <property type="match status" value="1"/>
</dbReference>
<evidence type="ECO:0000313" key="9">
    <source>
        <dbReference type="Proteomes" id="UP000176944"/>
    </source>
</evidence>
<dbReference type="EC" id="2.1.1.37" evidence="1"/>
<feature type="active site" evidence="6">
    <location>
        <position position="76"/>
    </location>
</feature>
<evidence type="ECO:0000256" key="7">
    <source>
        <dbReference type="RuleBase" id="RU000416"/>
    </source>
</evidence>
<dbReference type="InterPro" id="IPR031303">
    <property type="entry name" value="C5_meth_CS"/>
</dbReference>
<evidence type="ECO:0000256" key="1">
    <source>
        <dbReference type="ARBA" id="ARBA00011975"/>
    </source>
</evidence>
<evidence type="ECO:0000256" key="5">
    <source>
        <dbReference type="ARBA" id="ARBA00022747"/>
    </source>
</evidence>
<protein>
    <recommendedName>
        <fullName evidence="1">DNA (cytosine-5-)-methyltransferase</fullName>
        <ecNumber evidence="1">2.1.1.37</ecNumber>
    </recommendedName>
</protein>
<keyword evidence="4 6" id="KW-0949">S-adenosyl-L-methionine</keyword>
<reference evidence="9" key="1">
    <citation type="submission" date="2016-10" db="EMBL/GenBank/DDBJ databases">
        <title>Comparative genomics uncovers the prolific and rare metabolic potential of the cyanobacterial genus Moorea.</title>
        <authorList>
            <person name="Leao T."/>
            <person name="Castelao G."/>
            <person name="Korobeynikov A."/>
            <person name="Monroe E.A."/>
            <person name="Podell S."/>
            <person name="Glukhov E."/>
            <person name="Allen E."/>
            <person name="Gerwick W.H."/>
            <person name="Gerwick L."/>
        </authorList>
    </citation>
    <scope>NUCLEOTIDE SEQUENCE [LARGE SCALE GENOMIC DNA]</scope>
    <source>
        <strain evidence="9">JHB</strain>
    </source>
</reference>
<dbReference type="InterPro" id="IPR029063">
    <property type="entry name" value="SAM-dependent_MTases_sf"/>
</dbReference>
<dbReference type="Gene3D" id="3.90.120.10">
    <property type="entry name" value="DNA Methylase, subunit A, domain 2"/>
    <property type="match status" value="1"/>
</dbReference>
<dbReference type="Gene3D" id="3.40.50.150">
    <property type="entry name" value="Vaccinia Virus protein VP39"/>
    <property type="match status" value="1"/>
</dbReference>
<dbReference type="Pfam" id="PF00145">
    <property type="entry name" value="DNA_methylase"/>
    <property type="match status" value="1"/>
</dbReference>
<dbReference type="Proteomes" id="UP000176944">
    <property type="component" value="Chromosome"/>
</dbReference>
<dbReference type="EMBL" id="CP017708">
    <property type="protein sequence ID" value="AOY81241.1"/>
    <property type="molecule type" value="Genomic_DNA"/>
</dbReference>
<dbReference type="PANTHER" id="PTHR10629">
    <property type="entry name" value="CYTOSINE-SPECIFIC METHYLTRANSFERASE"/>
    <property type="match status" value="1"/>
</dbReference>
<evidence type="ECO:0000256" key="4">
    <source>
        <dbReference type="ARBA" id="ARBA00022691"/>
    </source>
</evidence>
<dbReference type="PRINTS" id="PR00105">
    <property type="entry name" value="C5METTRFRASE"/>
</dbReference>
<dbReference type="AlphaFoldDB" id="A0A1D9G101"/>